<dbReference type="SUPFAM" id="SSF54427">
    <property type="entry name" value="NTF2-like"/>
    <property type="match status" value="1"/>
</dbReference>
<dbReference type="Proteomes" id="UP000198703">
    <property type="component" value="Unassembled WGS sequence"/>
</dbReference>
<gene>
    <name evidence="2" type="ORF">SAMN05444370_10382</name>
</gene>
<dbReference type="OrthoDB" id="336094at2"/>
<dbReference type="Pfam" id="PF20409">
    <property type="entry name" value="SnoaL_5"/>
    <property type="match status" value="1"/>
</dbReference>
<evidence type="ECO:0000313" key="3">
    <source>
        <dbReference type="Proteomes" id="UP000198703"/>
    </source>
</evidence>
<keyword evidence="2" id="KW-0413">Isomerase</keyword>
<dbReference type="GO" id="GO:0016853">
    <property type="term" value="F:isomerase activity"/>
    <property type="evidence" value="ECO:0007669"/>
    <property type="project" value="UniProtKB-KW"/>
</dbReference>
<dbReference type="STRING" id="89524.SAMN05444370_10382"/>
<sequence length="118" mass="13329">MTIHEIARAFTAACAEGRDADAQAFWADDVVSVEAMSGPMARAEGREALLAKARWWHENHEIHGVTVEGPWPNGDQFAVKFWMDVTPKGAARMQMDEIGLYTVRDGRIVEERFFYVTE</sequence>
<reference evidence="2 3" key="1">
    <citation type="submission" date="2016-10" db="EMBL/GenBank/DDBJ databases">
        <authorList>
            <person name="de Groot N.N."/>
        </authorList>
    </citation>
    <scope>NUCLEOTIDE SEQUENCE [LARGE SCALE GENOMIC DNA]</scope>
    <source>
        <strain evidence="2 3">DSM 15345</strain>
    </source>
</reference>
<dbReference type="InterPro" id="IPR046860">
    <property type="entry name" value="SnoaL_5"/>
</dbReference>
<protein>
    <submittedName>
        <fullName evidence="2">Ketosteroid isomerase-related protein</fullName>
    </submittedName>
</protein>
<accession>A0A1H3YFW6</accession>
<dbReference type="InterPro" id="IPR032710">
    <property type="entry name" value="NTF2-like_dom_sf"/>
</dbReference>
<proteinExistence type="predicted"/>
<dbReference type="RefSeq" id="WP_093250235.1">
    <property type="nucleotide sequence ID" value="NZ_FNQM01000003.1"/>
</dbReference>
<dbReference type="AlphaFoldDB" id="A0A1H3YFW6"/>
<dbReference type="Gene3D" id="3.10.450.50">
    <property type="match status" value="1"/>
</dbReference>
<feature type="domain" description="SnoaL-like" evidence="1">
    <location>
        <begin position="1"/>
        <end position="115"/>
    </location>
</feature>
<dbReference type="EMBL" id="FNQM01000003">
    <property type="protein sequence ID" value="SEA10490.1"/>
    <property type="molecule type" value="Genomic_DNA"/>
</dbReference>
<evidence type="ECO:0000313" key="2">
    <source>
        <dbReference type="EMBL" id="SEA10490.1"/>
    </source>
</evidence>
<name>A0A1H3YFW6_9RHOB</name>
<evidence type="ECO:0000259" key="1">
    <source>
        <dbReference type="Pfam" id="PF20409"/>
    </source>
</evidence>
<organism evidence="2 3">
    <name type="scientific">Rubrimonas cliftonensis</name>
    <dbReference type="NCBI Taxonomy" id="89524"/>
    <lineage>
        <taxon>Bacteria</taxon>
        <taxon>Pseudomonadati</taxon>
        <taxon>Pseudomonadota</taxon>
        <taxon>Alphaproteobacteria</taxon>
        <taxon>Rhodobacterales</taxon>
        <taxon>Paracoccaceae</taxon>
        <taxon>Rubrimonas</taxon>
    </lineage>
</organism>
<keyword evidence="3" id="KW-1185">Reference proteome</keyword>